<dbReference type="EMBL" id="JABBWD010000016">
    <property type="protein sequence ID" value="KAG1778247.1"/>
    <property type="molecule type" value="Genomic_DNA"/>
</dbReference>
<dbReference type="GO" id="GO:0005524">
    <property type="term" value="F:ATP binding"/>
    <property type="evidence" value="ECO:0007669"/>
    <property type="project" value="UniProtKB-KW"/>
</dbReference>
<keyword evidence="2" id="KW-0723">Serine/threonine-protein kinase</keyword>
<reference evidence="8" key="1">
    <citation type="journal article" date="2020" name="New Phytol.">
        <title>Comparative genomics reveals dynamic genome evolution in host specialist ectomycorrhizal fungi.</title>
        <authorList>
            <person name="Lofgren L.A."/>
            <person name="Nguyen N.H."/>
            <person name="Vilgalys R."/>
            <person name="Ruytinx J."/>
            <person name="Liao H.L."/>
            <person name="Branco S."/>
            <person name="Kuo A."/>
            <person name="LaButti K."/>
            <person name="Lipzen A."/>
            <person name="Andreopoulos W."/>
            <person name="Pangilinan J."/>
            <person name="Riley R."/>
            <person name="Hundley H."/>
            <person name="Na H."/>
            <person name="Barry K."/>
            <person name="Grigoriev I.V."/>
            <person name="Stajich J.E."/>
            <person name="Kennedy P.G."/>
        </authorList>
    </citation>
    <scope>NUCLEOTIDE SEQUENCE</scope>
    <source>
        <strain evidence="8">DOB743</strain>
    </source>
</reference>
<evidence type="ECO:0000313" key="9">
    <source>
        <dbReference type="Proteomes" id="UP000714275"/>
    </source>
</evidence>
<dbReference type="GO" id="GO:0004674">
    <property type="term" value="F:protein serine/threonine kinase activity"/>
    <property type="evidence" value="ECO:0007669"/>
    <property type="project" value="UniProtKB-KW"/>
</dbReference>
<evidence type="ECO:0000256" key="1">
    <source>
        <dbReference type="ARBA" id="ARBA00006529"/>
    </source>
</evidence>
<evidence type="ECO:0000256" key="4">
    <source>
        <dbReference type="ARBA" id="ARBA00022741"/>
    </source>
</evidence>
<dbReference type="PANTHER" id="PTHR11584:SF369">
    <property type="entry name" value="MITOGEN-ACTIVATED PROTEIN KINASE KINASE KINASE 19-RELATED"/>
    <property type="match status" value="1"/>
</dbReference>
<dbReference type="InterPro" id="IPR000719">
    <property type="entry name" value="Prot_kinase_dom"/>
</dbReference>
<dbReference type="InterPro" id="IPR011009">
    <property type="entry name" value="Kinase-like_dom_sf"/>
</dbReference>
<keyword evidence="6" id="KW-0067">ATP-binding</keyword>
<dbReference type="PANTHER" id="PTHR11584">
    <property type="entry name" value="SERINE/THREONINE PROTEIN KINASE"/>
    <property type="match status" value="1"/>
</dbReference>
<dbReference type="Gene3D" id="1.10.510.10">
    <property type="entry name" value="Transferase(Phosphotransferase) domain 1"/>
    <property type="match status" value="1"/>
</dbReference>
<dbReference type="OrthoDB" id="346907at2759"/>
<evidence type="ECO:0000259" key="7">
    <source>
        <dbReference type="PROSITE" id="PS50011"/>
    </source>
</evidence>
<organism evidence="8 9">
    <name type="scientific">Suillus placidus</name>
    <dbReference type="NCBI Taxonomy" id="48579"/>
    <lineage>
        <taxon>Eukaryota</taxon>
        <taxon>Fungi</taxon>
        <taxon>Dikarya</taxon>
        <taxon>Basidiomycota</taxon>
        <taxon>Agaricomycotina</taxon>
        <taxon>Agaricomycetes</taxon>
        <taxon>Agaricomycetidae</taxon>
        <taxon>Boletales</taxon>
        <taxon>Suillineae</taxon>
        <taxon>Suillaceae</taxon>
        <taxon>Suillus</taxon>
    </lineage>
</organism>
<keyword evidence="4" id="KW-0547">Nucleotide-binding</keyword>
<dbReference type="PROSITE" id="PS00109">
    <property type="entry name" value="PROTEIN_KINASE_TYR"/>
    <property type="match status" value="1"/>
</dbReference>
<comment type="similarity">
    <text evidence="1">Belongs to the protein kinase superfamily. STE Ser/Thr protein kinase family. MAP kinase kinase kinase subfamily.</text>
</comment>
<sequence>MLMLTYAQVAVKSPRFPSLTDTEVAKINRNLDREIKVWTKLDHRYVLCLHGTVTGFGPFRALVSPWMPNGTLNSYLTHAHKILTTKGRLHILKQITEGLKYLHDNDVIHGDLTSNNVLVAADGSPRLADFGVSNIMVESNPAFSYQTGAVRWAAPELIVLQEGQTVQCATKSSDIYALGCIMLQVLYGKPPYWWIKTALQVMASKFNYQEPINSTLQIQAYHLDFMRRCWSIENENRPSVEEVLDFLEEAISIEALS</sequence>
<name>A0A9P7D3Z0_9AGAM</name>
<keyword evidence="9" id="KW-1185">Reference proteome</keyword>
<evidence type="ECO:0000313" key="8">
    <source>
        <dbReference type="EMBL" id="KAG1778247.1"/>
    </source>
</evidence>
<dbReference type="PIRSF" id="PIRSF000654">
    <property type="entry name" value="Integrin-linked_kinase"/>
    <property type="match status" value="1"/>
</dbReference>
<accession>A0A9P7D3Z0</accession>
<dbReference type="Proteomes" id="UP000714275">
    <property type="component" value="Unassembled WGS sequence"/>
</dbReference>
<evidence type="ECO:0000256" key="6">
    <source>
        <dbReference type="ARBA" id="ARBA00022840"/>
    </source>
</evidence>
<evidence type="ECO:0000256" key="5">
    <source>
        <dbReference type="ARBA" id="ARBA00022777"/>
    </source>
</evidence>
<evidence type="ECO:0000256" key="3">
    <source>
        <dbReference type="ARBA" id="ARBA00022679"/>
    </source>
</evidence>
<dbReference type="SUPFAM" id="SSF56112">
    <property type="entry name" value="Protein kinase-like (PK-like)"/>
    <property type="match status" value="1"/>
</dbReference>
<dbReference type="InterPro" id="IPR008266">
    <property type="entry name" value="Tyr_kinase_AS"/>
</dbReference>
<feature type="domain" description="Protein kinase" evidence="7">
    <location>
        <begin position="1"/>
        <end position="251"/>
    </location>
</feature>
<keyword evidence="3" id="KW-0808">Transferase</keyword>
<proteinExistence type="inferred from homology"/>
<evidence type="ECO:0000256" key="2">
    <source>
        <dbReference type="ARBA" id="ARBA00022527"/>
    </source>
</evidence>
<dbReference type="AlphaFoldDB" id="A0A9P7D3Z0"/>
<gene>
    <name evidence="8" type="ORF">EV702DRAFT_1095007</name>
</gene>
<dbReference type="Pfam" id="PF00069">
    <property type="entry name" value="Pkinase"/>
    <property type="match status" value="1"/>
</dbReference>
<dbReference type="PROSITE" id="PS50011">
    <property type="entry name" value="PROTEIN_KINASE_DOM"/>
    <property type="match status" value="1"/>
</dbReference>
<protein>
    <submittedName>
        <fullName evidence="8">Kinase-like domain-containing protein</fullName>
    </submittedName>
</protein>
<comment type="caution">
    <text evidence="8">The sequence shown here is derived from an EMBL/GenBank/DDBJ whole genome shotgun (WGS) entry which is preliminary data.</text>
</comment>
<keyword evidence="5 8" id="KW-0418">Kinase</keyword>